<evidence type="ECO:0000256" key="10">
    <source>
        <dbReference type="ARBA" id="ARBA00052033"/>
    </source>
</evidence>
<comment type="catalytic activity">
    <reaction evidence="3">
        <text>a monosubstituted aliphatic (S)-hydroxynitrile = an aldehyde + hydrogen cyanide</text>
        <dbReference type="Rhea" id="RHEA:56588"/>
        <dbReference type="ChEBI" id="CHEBI:17478"/>
        <dbReference type="ChEBI" id="CHEBI:18407"/>
        <dbReference type="ChEBI" id="CHEBI:140596"/>
        <dbReference type="EC" id="4.1.2.47"/>
    </reaction>
</comment>
<dbReference type="Proteomes" id="UP000091857">
    <property type="component" value="Chromosome 12"/>
</dbReference>
<dbReference type="PANTHER" id="PTHR10992:SF1014">
    <property type="entry name" value="AB HYDROLASE-1 DOMAIN-CONTAINING PROTEIN"/>
    <property type="match status" value="1"/>
</dbReference>
<comment type="catalytic activity">
    <reaction evidence="6">
        <text>formylthiophene + hydrogen cyanide = (2R)-2-hydroxy-2-(thiophen-2-yl)acetonitrile</text>
        <dbReference type="Rhea" id="RHEA:77455"/>
        <dbReference type="ChEBI" id="CHEBI:18407"/>
        <dbReference type="ChEBI" id="CHEBI:87301"/>
        <dbReference type="ChEBI" id="CHEBI:197332"/>
    </reaction>
</comment>
<comment type="caution">
    <text evidence="22">The sequence shown here is derived from an EMBL/GenBank/DDBJ whole genome shotgun (WGS) entry which is preliminary data.</text>
</comment>
<evidence type="ECO:0000256" key="8">
    <source>
        <dbReference type="ARBA" id="ARBA00051735"/>
    </source>
</evidence>
<dbReference type="InterPro" id="IPR029058">
    <property type="entry name" value="AB_hydrolase_fold"/>
</dbReference>
<comment type="catalytic activity">
    <reaction evidence="5">
        <text>benzaldehyde + hydrogen cyanide = (S)-mandelonitrile</text>
        <dbReference type="Rhea" id="RHEA:77427"/>
        <dbReference type="ChEBI" id="CHEBI:17169"/>
        <dbReference type="ChEBI" id="CHEBI:18407"/>
        <dbReference type="ChEBI" id="CHEBI:36941"/>
    </reaction>
</comment>
<evidence type="ECO:0000259" key="21">
    <source>
        <dbReference type="Pfam" id="PF12697"/>
    </source>
</evidence>
<comment type="catalytic activity">
    <reaction evidence="8">
        <text>a disubstituted aliphatic (S)-hydroxynitrile = a ketone + hydrogen cyanide</text>
        <dbReference type="Rhea" id="RHEA:56592"/>
        <dbReference type="ChEBI" id="CHEBI:17087"/>
        <dbReference type="ChEBI" id="CHEBI:18407"/>
        <dbReference type="ChEBI" id="CHEBI:140597"/>
        <dbReference type="EC" id="4.1.2.47"/>
    </reaction>
</comment>
<keyword evidence="1" id="KW-0456">Lyase</keyword>
<name>A0A2C9UW58_MANES</name>
<evidence type="ECO:0000256" key="6">
    <source>
        <dbReference type="ARBA" id="ARBA00050608"/>
    </source>
</evidence>
<dbReference type="Gramene" id="Manes.12G095900.1.v8.1">
    <property type="protein sequence ID" value="Manes.12G095900.1.v8.1.CDS"/>
    <property type="gene ID" value="Manes.12G095900.v8.1"/>
</dbReference>
<dbReference type="GO" id="GO:0080032">
    <property type="term" value="F:methyl jasmonate esterase activity"/>
    <property type="evidence" value="ECO:0000318"/>
    <property type="project" value="GO_Central"/>
</dbReference>
<evidence type="ECO:0000256" key="20">
    <source>
        <dbReference type="ARBA" id="ARBA00079794"/>
    </source>
</evidence>
<dbReference type="Gene3D" id="3.40.50.1820">
    <property type="entry name" value="alpha/beta hydrolase"/>
    <property type="match status" value="1"/>
</dbReference>
<comment type="catalytic activity">
    <reaction evidence="10">
        <text>2-methylpropanal + hydrogen cyanide = (2S)-2-hydroxy-3-methylbutanenitrile</text>
        <dbReference type="Rhea" id="RHEA:77403"/>
        <dbReference type="ChEBI" id="CHEBI:18407"/>
        <dbReference type="ChEBI" id="CHEBI:48943"/>
        <dbReference type="ChEBI" id="CHEBI:197354"/>
    </reaction>
</comment>
<evidence type="ECO:0000256" key="5">
    <source>
        <dbReference type="ARBA" id="ARBA00050358"/>
    </source>
</evidence>
<dbReference type="EMBL" id="CM004398">
    <property type="protein sequence ID" value="OAY35370.1"/>
    <property type="molecule type" value="Genomic_DNA"/>
</dbReference>
<feature type="domain" description="AB hydrolase-1" evidence="21">
    <location>
        <begin position="58"/>
        <end position="296"/>
    </location>
</feature>
<gene>
    <name evidence="22" type="ORF">MANES_12G095900v8</name>
</gene>
<evidence type="ECO:0000256" key="3">
    <source>
        <dbReference type="ARBA" id="ARBA00050241"/>
    </source>
</evidence>
<dbReference type="Pfam" id="PF12697">
    <property type="entry name" value="Abhydrolase_6"/>
    <property type="match status" value="1"/>
</dbReference>
<comment type="catalytic activity">
    <reaction evidence="7">
        <text>butan-2-one + hydrogen cyanide = 2-hydroxy-2-methylbutanenitrile</text>
        <dbReference type="Rhea" id="RHEA:77467"/>
        <dbReference type="ChEBI" id="CHEBI:18407"/>
        <dbReference type="ChEBI" id="CHEBI:28398"/>
        <dbReference type="ChEBI" id="CHEBI:60954"/>
    </reaction>
    <physiologicalReaction direction="right-to-left" evidence="7">
        <dbReference type="Rhea" id="RHEA:77469"/>
    </physiologicalReaction>
</comment>
<comment type="catalytic activity">
    <reaction evidence="12">
        <text>2,2-dimethylpropanal + hydrogen cyanide = (2S)-2-hydroxy-3,3-dimethylbutanenitrile</text>
        <dbReference type="Rhea" id="RHEA:77407"/>
        <dbReference type="ChEBI" id="CHEBI:18407"/>
        <dbReference type="ChEBI" id="CHEBI:141557"/>
        <dbReference type="ChEBI" id="CHEBI:197355"/>
    </reaction>
</comment>
<sequence>MEMLFTSPSISLKSIPFSMKTTSDSRVGVANFNKPADASQRYLSCSKQLQINTGNKHFVLVHGACHGAWCWYKVSDLLKSAGHSVTALDMAACGVHSKQVHELRSYMDYFEPLMVFMASLPPEERVVLVGHSLGGIGVSVAMEKFPEKISAGVFAAAIMPGPDFDFKTIVNKYPKESLSRMDTKYIYGNGPNKPPTASILGPNFLASKYYRLSSSENLVLANLLMRPSPTFVDSSADYDELVVTKERYGSVHRVYIVCDQENDAVQRLMFENNPPDELKVISGSDHMVMFSKPHDLCSCLMEIGDNHH</sequence>
<evidence type="ECO:0000256" key="4">
    <source>
        <dbReference type="ARBA" id="ARBA00050262"/>
    </source>
</evidence>
<evidence type="ECO:0000256" key="1">
    <source>
        <dbReference type="ARBA" id="ARBA00023239"/>
    </source>
</evidence>
<evidence type="ECO:0000256" key="12">
    <source>
        <dbReference type="ARBA" id="ARBA00052600"/>
    </source>
</evidence>
<dbReference type="EC" id="4.1.2.47" evidence="16"/>
<comment type="catalytic activity">
    <reaction evidence="13">
        <text>cyclohexanecarbaldehyde + hydrogen cyanide = (2S)-2-cyclohexyl-2-hydroxyacetonitrile</text>
        <dbReference type="Rhea" id="RHEA:77423"/>
        <dbReference type="ChEBI" id="CHEBI:18407"/>
        <dbReference type="ChEBI" id="CHEBI:197359"/>
        <dbReference type="ChEBI" id="CHEBI:197360"/>
    </reaction>
</comment>
<evidence type="ECO:0000256" key="7">
    <source>
        <dbReference type="ARBA" id="ARBA00051647"/>
    </source>
</evidence>
<protein>
    <recommendedName>
        <fullName evidence="17">(S)-hydroxynitrile lyase</fullName>
        <ecNumber evidence="16">4.1.2.47</ecNumber>
    </recommendedName>
    <alternativeName>
        <fullName evidence="18">2-hydroxy-2-methylpropanenitrile lyase</fullName>
    </alternativeName>
    <alternativeName>
        <fullName evidence="19">Acetone cyanohydrin lyase</fullName>
    </alternativeName>
    <alternativeName>
        <fullName evidence="20">Hydroxynitrile lyase</fullName>
    </alternativeName>
</protein>
<dbReference type="InterPro" id="IPR045889">
    <property type="entry name" value="MES/HNL"/>
</dbReference>
<comment type="catalytic activity">
    <reaction evidence="4">
        <text>2-hydroxy-2-methylpropanenitrile = acetone + hydrogen cyanide</text>
        <dbReference type="Rhea" id="RHEA:11932"/>
        <dbReference type="ChEBI" id="CHEBI:15347"/>
        <dbReference type="ChEBI" id="CHEBI:15348"/>
        <dbReference type="ChEBI" id="CHEBI:18407"/>
    </reaction>
    <physiologicalReaction direction="left-to-right" evidence="4">
        <dbReference type="Rhea" id="RHEA:11933"/>
    </physiologicalReaction>
</comment>
<keyword evidence="23" id="KW-1185">Reference proteome</keyword>
<comment type="similarity">
    <text evidence="15">Belongs to the AB hydrolase superfamily. Hydroxynitrile lyase family.</text>
</comment>
<dbReference type="PANTHER" id="PTHR10992">
    <property type="entry name" value="METHYLESTERASE FAMILY MEMBER"/>
    <property type="match status" value="1"/>
</dbReference>
<comment type="catalytic activity">
    <reaction evidence="11">
        <text>3-formylthiophene + hydrogen cyanide = (2S)-2-hydroxy-2-(thiophen-3-yl)acetonitrile</text>
        <dbReference type="Rhea" id="RHEA:77459"/>
        <dbReference type="ChEBI" id="CHEBI:18407"/>
        <dbReference type="ChEBI" id="CHEBI:87611"/>
        <dbReference type="ChEBI" id="CHEBI:197333"/>
    </reaction>
</comment>
<reference evidence="23" key="1">
    <citation type="journal article" date="2016" name="Nat. Biotechnol.">
        <title>Sequencing wild and cultivated cassava and related species reveals extensive interspecific hybridization and genetic diversity.</title>
        <authorList>
            <person name="Bredeson J.V."/>
            <person name="Lyons J.B."/>
            <person name="Prochnik S.E."/>
            <person name="Wu G.A."/>
            <person name="Ha C.M."/>
            <person name="Edsinger-Gonzales E."/>
            <person name="Grimwood J."/>
            <person name="Schmutz J."/>
            <person name="Rabbi I.Y."/>
            <person name="Egesi C."/>
            <person name="Nauluvula P."/>
            <person name="Lebot V."/>
            <person name="Ndunguru J."/>
            <person name="Mkamilo G."/>
            <person name="Bart R.S."/>
            <person name="Setter T.L."/>
            <person name="Gleadow R.M."/>
            <person name="Kulakow P."/>
            <person name="Ferguson M.E."/>
            <person name="Rounsley S."/>
            <person name="Rokhsar D.S."/>
        </authorList>
    </citation>
    <scope>NUCLEOTIDE SEQUENCE [LARGE SCALE GENOMIC DNA]</scope>
    <source>
        <strain evidence="23">cv. AM560-2</strain>
    </source>
</reference>
<evidence type="ECO:0000256" key="19">
    <source>
        <dbReference type="ARBA" id="ARBA00078291"/>
    </source>
</evidence>
<accession>A0A2C9UW58</accession>
<dbReference type="OrthoDB" id="848132at2759"/>
<dbReference type="GO" id="GO:0080030">
    <property type="term" value="F:methyl indole-3-acetate esterase activity"/>
    <property type="evidence" value="ECO:0000318"/>
    <property type="project" value="GO_Central"/>
</dbReference>
<evidence type="ECO:0000256" key="2">
    <source>
        <dbReference type="ARBA" id="ARBA00050104"/>
    </source>
</evidence>
<evidence type="ECO:0000256" key="18">
    <source>
        <dbReference type="ARBA" id="ARBA00076040"/>
    </source>
</evidence>
<evidence type="ECO:0000256" key="15">
    <source>
        <dbReference type="ARBA" id="ARBA00060885"/>
    </source>
</evidence>
<evidence type="ECO:0000256" key="9">
    <source>
        <dbReference type="ARBA" id="ARBA00051977"/>
    </source>
</evidence>
<dbReference type="GO" id="GO:0080031">
    <property type="term" value="F:methyl salicylate esterase activity"/>
    <property type="evidence" value="ECO:0000318"/>
    <property type="project" value="GO_Central"/>
</dbReference>
<dbReference type="GO" id="GO:0047606">
    <property type="term" value="F:(S)-hydroxynitrile lyase activity"/>
    <property type="evidence" value="ECO:0007669"/>
    <property type="project" value="UniProtKB-EC"/>
</dbReference>
<dbReference type="InterPro" id="IPR000073">
    <property type="entry name" value="AB_hydrolase_1"/>
</dbReference>
<evidence type="ECO:0000313" key="23">
    <source>
        <dbReference type="Proteomes" id="UP000091857"/>
    </source>
</evidence>
<dbReference type="AlphaFoldDB" id="A0A2C9UW58"/>
<comment type="catalytic activity">
    <reaction evidence="2">
        <text>4-methoxybenzaldehyde + hydrogen cyanide = (2S)-2-hydroxy-2-(4-methoxyphenyl)acetonitrile</text>
        <dbReference type="Rhea" id="RHEA:77447"/>
        <dbReference type="ChEBI" id="CHEBI:18407"/>
        <dbReference type="ChEBI" id="CHEBI:28235"/>
        <dbReference type="ChEBI" id="CHEBI:197328"/>
    </reaction>
</comment>
<evidence type="ECO:0000256" key="13">
    <source>
        <dbReference type="ARBA" id="ARBA00052609"/>
    </source>
</evidence>
<comment type="catalytic activity">
    <reaction evidence="9">
        <text>acrolein + hydrogen cyanide = (2S)-2-hydroxybut-3-enenitrile</text>
        <dbReference type="Rhea" id="RHEA:77411"/>
        <dbReference type="ChEBI" id="CHEBI:15368"/>
        <dbReference type="ChEBI" id="CHEBI:18407"/>
        <dbReference type="ChEBI" id="CHEBI:197356"/>
    </reaction>
</comment>
<organism evidence="22 23">
    <name type="scientific">Manihot esculenta</name>
    <name type="common">Cassava</name>
    <name type="synonym">Jatropha manihot</name>
    <dbReference type="NCBI Taxonomy" id="3983"/>
    <lineage>
        <taxon>Eukaryota</taxon>
        <taxon>Viridiplantae</taxon>
        <taxon>Streptophyta</taxon>
        <taxon>Embryophyta</taxon>
        <taxon>Tracheophyta</taxon>
        <taxon>Spermatophyta</taxon>
        <taxon>Magnoliopsida</taxon>
        <taxon>eudicotyledons</taxon>
        <taxon>Gunneridae</taxon>
        <taxon>Pentapetalae</taxon>
        <taxon>rosids</taxon>
        <taxon>fabids</taxon>
        <taxon>Malpighiales</taxon>
        <taxon>Euphorbiaceae</taxon>
        <taxon>Crotonoideae</taxon>
        <taxon>Manihoteae</taxon>
        <taxon>Manihot</taxon>
    </lineage>
</organism>
<evidence type="ECO:0000256" key="17">
    <source>
        <dbReference type="ARBA" id="ARBA00069221"/>
    </source>
</evidence>
<evidence type="ECO:0000313" key="22">
    <source>
        <dbReference type="EMBL" id="OAY35370.1"/>
    </source>
</evidence>
<dbReference type="STRING" id="3983.A0A2C9UW58"/>
<comment type="catalytic activity">
    <reaction evidence="14">
        <text>an aromatic (S)-hydroxynitrile = an aromatic aldehyde + hydrogen cyanide</text>
        <dbReference type="Rhea" id="RHEA:54660"/>
        <dbReference type="ChEBI" id="CHEBI:18407"/>
        <dbReference type="ChEBI" id="CHEBI:33855"/>
        <dbReference type="ChEBI" id="CHEBI:138306"/>
        <dbReference type="EC" id="4.1.2.47"/>
    </reaction>
</comment>
<dbReference type="GO" id="GO:0009696">
    <property type="term" value="P:salicylic acid metabolic process"/>
    <property type="evidence" value="ECO:0000318"/>
    <property type="project" value="GO_Central"/>
</dbReference>
<evidence type="ECO:0000256" key="16">
    <source>
        <dbReference type="ARBA" id="ARBA00066572"/>
    </source>
</evidence>
<evidence type="ECO:0000256" key="11">
    <source>
        <dbReference type="ARBA" id="ARBA00052511"/>
    </source>
</evidence>
<dbReference type="FunFam" id="3.40.50.1820:FF:000051">
    <property type="entry name" value="(S)-hydroxynitrile lyase"/>
    <property type="match status" value="1"/>
</dbReference>
<proteinExistence type="inferred from homology"/>
<evidence type="ECO:0000256" key="14">
    <source>
        <dbReference type="ARBA" id="ARBA00052826"/>
    </source>
</evidence>
<dbReference type="SUPFAM" id="SSF53474">
    <property type="entry name" value="alpha/beta-Hydrolases"/>
    <property type="match status" value="1"/>
</dbReference>
<dbReference type="GO" id="GO:0009694">
    <property type="term" value="P:jasmonic acid metabolic process"/>
    <property type="evidence" value="ECO:0000318"/>
    <property type="project" value="GO_Central"/>
</dbReference>